<evidence type="ECO:0000313" key="2">
    <source>
        <dbReference type="EMBL" id="KKM93214.1"/>
    </source>
</evidence>
<proteinExistence type="predicted"/>
<feature type="transmembrane region" description="Helical" evidence="1">
    <location>
        <begin position="21"/>
        <end position="46"/>
    </location>
</feature>
<organism evidence="2">
    <name type="scientific">marine sediment metagenome</name>
    <dbReference type="NCBI Taxonomy" id="412755"/>
    <lineage>
        <taxon>unclassified sequences</taxon>
        <taxon>metagenomes</taxon>
        <taxon>ecological metagenomes</taxon>
    </lineage>
</organism>
<keyword evidence="1" id="KW-0472">Membrane</keyword>
<reference evidence="2" key="1">
    <citation type="journal article" date="2015" name="Nature">
        <title>Complex archaea that bridge the gap between prokaryotes and eukaryotes.</title>
        <authorList>
            <person name="Spang A."/>
            <person name="Saw J.H."/>
            <person name="Jorgensen S.L."/>
            <person name="Zaremba-Niedzwiedzka K."/>
            <person name="Martijn J."/>
            <person name="Lind A.E."/>
            <person name="van Eijk R."/>
            <person name="Schleper C."/>
            <person name="Guy L."/>
            <person name="Ettema T.J."/>
        </authorList>
    </citation>
    <scope>NUCLEOTIDE SEQUENCE</scope>
</reference>
<dbReference type="AlphaFoldDB" id="A0A0F9LE20"/>
<name>A0A0F9LE20_9ZZZZ</name>
<feature type="transmembrane region" description="Helical" evidence="1">
    <location>
        <begin position="127"/>
        <end position="146"/>
    </location>
</feature>
<comment type="caution">
    <text evidence="2">The sequence shown here is derived from an EMBL/GenBank/DDBJ whole genome shotgun (WGS) entry which is preliminary data.</text>
</comment>
<feature type="transmembrane region" description="Helical" evidence="1">
    <location>
        <begin position="158"/>
        <end position="177"/>
    </location>
</feature>
<accession>A0A0F9LE20</accession>
<evidence type="ECO:0000256" key="1">
    <source>
        <dbReference type="SAM" id="Phobius"/>
    </source>
</evidence>
<feature type="transmembrane region" description="Helical" evidence="1">
    <location>
        <begin position="52"/>
        <end position="76"/>
    </location>
</feature>
<feature type="transmembrane region" description="Helical" evidence="1">
    <location>
        <begin position="97"/>
        <end position="115"/>
    </location>
</feature>
<dbReference type="InterPro" id="IPR025238">
    <property type="entry name" value="DUF4184"/>
</dbReference>
<protein>
    <recommendedName>
        <fullName evidence="3">DUF4184 family protein</fullName>
    </recommendedName>
</protein>
<dbReference type="EMBL" id="LAZR01006297">
    <property type="protein sequence ID" value="KKM93214.1"/>
    <property type="molecule type" value="Genomic_DNA"/>
</dbReference>
<gene>
    <name evidence="2" type="ORF">LCGC14_1210720</name>
</gene>
<evidence type="ECO:0008006" key="3">
    <source>
        <dbReference type="Google" id="ProtNLM"/>
    </source>
</evidence>
<keyword evidence="1" id="KW-1133">Transmembrane helix</keyword>
<dbReference type="Pfam" id="PF13803">
    <property type="entry name" value="DUF4184"/>
    <property type="match status" value="1"/>
</dbReference>
<sequence length="202" mass="22867">MPITPFHYPVAWGLSKLDKRLNLPGLIVGSFIPDIEVPFLVFFFTGVLPDHLVLHSLVGVFTLGIIISVFVTVYLYPILTTFFFHLERAKIKEVCRISPALVLSCMLGNLFHIFLDLPMHPFNPVLWPFVDPYSIVGILVLIFTIEGDISLGFLHARILINILMIIIMGILLAIIIVKNRKNLWERILVGKSYSNPKTSNNN</sequence>
<keyword evidence="1" id="KW-0812">Transmembrane</keyword>